<dbReference type="EMBL" id="VUOC01000002">
    <property type="protein sequence ID" value="KAA2242931.1"/>
    <property type="molecule type" value="Genomic_DNA"/>
</dbReference>
<evidence type="ECO:0000313" key="2">
    <source>
        <dbReference type="EMBL" id="KAA2242931.1"/>
    </source>
</evidence>
<dbReference type="Pfam" id="PF20125">
    <property type="entry name" value="DUF6515"/>
    <property type="match status" value="1"/>
</dbReference>
<reference evidence="2 3" key="2">
    <citation type="submission" date="2019-09" db="EMBL/GenBank/DDBJ databases">
        <authorList>
            <person name="Jin C."/>
        </authorList>
    </citation>
    <scope>NUCLEOTIDE SEQUENCE [LARGE SCALE GENOMIC DNA]</scope>
    <source>
        <strain evidence="2 3">BN140078</strain>
    </source>
</reference>
<evidence type="ECO:0000256" key="1">
    <source>
        <dbReference type="SAM" id="MobiDB-lite"/>
    </source>
</evidence>
<name>A0A5B2VUK7_9BACT</name>
<feature type="compositionally biased region" description="Polar residues" evidence="1">
    <location>
        <begin position="178"/>
        <end position="188"/>
    </location>
</feature>
<dbReference type="RefSeq" id="WP_149837806.1">
    <property type="nucleotide sequence ID" value="NZ_VUOC01000002.1"/>
</dbReference>
<organism evidence="2 3">
    <name type="scientific">Chitinophaga agrisoli</name>
    <dbReference type="NCBI Taxonomy" id="2607653"/>
    <lineage>
        <taxon>Bacteria</taxon>
        <taxon>Pseudomonadati</taxon>
        <taxon>Bacteroidota</taxon>
        <taxon>Chitinophagia</taxon>
        <taxon>Chitinophagales</taxon>
        <taxon>Chitinophagaceae</taxon>
        <taxon>Chitinophaga</taxon>
    </lineage>
</organism>
<feature type="compositionally biased region" description="Low complexity" evidence="1">
    <location>
        <begin position="189"/>
        <end position="205"/>
    </location>
</feature>
<feature type="region of interest" description="Disordered" evidence="1">
    <location>
        <begin position="177"/>
        <end position="205"/>
    </location>
</feature>
<keyword evidence="3" id="KW-1185">Reference proteome</keyword>
<reference evidence="2 3" key="1">
    <citation type="submission" date="2019-09" db="EMBL/GenBank/DDBJ databases">
        <title>Chitinophaga ginsengihumi sp. nov., isolated from soil of ginseng rhizosphere.</title>
        <authorList>
            <person name="Lee J."/>
        </authorList>
    </citation>
    <scope>NUCLEOTIDE SEQUENCE [LARGE SCALE GENOMIC DNA]</scope>
    <source>
        <strain evidence="2 3">BN140078</strain>
    </source>
</reference>
<proteinExistence type="predicted"/>
<gene>
    <name evidence="2" type="ORF">F0L74_10420</name>
</gene>
<protein>
    <recommendedName>
        <fullName evidence="4">WG repeat protein</fullName>
    </recommendedName>
</protein>
<dbReference type="AlphaFoldDB" id="A0A5B2VUK7"/>
<dbReference type="Proteomes" id="UP000324611">
    <property type="component" value="Unassembled WGS sequence"/>
</dbReference>
<evidence type="ECO:0000313" key="3">
    <source>
        <dbReference type="Proteomes" id="UP000324611"/>
    </source>
</evidence>
<evidence type="ECO:0008006" key="4">
    <source>
        <dbReference type="Google" id="ProtNLM"/>
    </source>
</evidence>
<sequence length="254" mass="28380">MKRKVYILGVLLVLAGTFSVNSVFAQRGHIRVGGGGRFYGGARVSVGAHFGGPVYRRPPVVHYYRPAYRPYVRAYYPYYHYPLGFRLGVLPYGFITFGTAWGPYYYYDGTFYRPYDNGGSKTEYEVAEPPVGADVPSLPSGAQQVTIDGNTYYEYNGTIYQEVIKRNERRYAIVGKNGQLNTGGDDNSQAPDNQAAPQDNNNNDNIIQALPQGSHRVEINGQQLFVSPDGMYYEEVQLDNNTTGYRVVGKQTAD</sequence>
<comment type="caution">
    <text evidence="2">The sequence shown here is derived from an EMBL/GenBank/DDBJ whole genome shotgun (WGS) entry which is preliminary data.</text>
</comment>
<accession>A0A5B2VUK7</accession>
<dbReference type="InterPro" id="IPR045398">
    <property type="entry name" value="DUF6515"/>
</dbReference>